<evidence type="ECO:0000313" key="1">
    <source>
        <dbReference type="EMBL" id="GIY80488.1"/>
    </source>
</evidence>
<sequence>MTNLRALDASERSLYNCFGVGKGVEKENGRKRRTHLLQSPLKIPGVPIVDTACEGDSLNRQKYAGLEIRGMLIMPVSCLPNNLVIKCKYN</sequence>
<proteinExistence type="predicted"/>
<dbReference type="Proteomes" id="UP001054945">
    <property type="component" value="Unassembled WGS sequence"/>
</dbReference>
<protein>
    <submittedName>
        <fullName evidence="1">Uncharacterized protein</fullName>
    </submittedName>
</protein>
<comment type="caution">
    <text evidence="1">The sequence shown here is derived from an EMBL/GenBank/DDBJ whole genome shotgun (WGS) entry which is preliminary data.</text>
</comment>
<reference evidence="1 2" key="1">
    <citation type="submission" date="2021-06" db="EMBL/GenBank/DDBJ databases">
        <title>Caerostris extrusa draft genome.</title>
        <authorList>
            <person name="Kono N."/>
            <person name="Arakawa K."/>
        </authorList>
    </citation>
    <scope>NUCLEOTIDE SEQUENCE [LARGE SCALE GENOMIC DNA]</scope>
</reference>
<gene>
    <name evidence="1" type="ORF">CEXT_642161</name>
</gene>
<evidence type="ECO:0000313" key="2">
    <source>
        <dbReference type="Proteomes" id="UP001054945"/>
    </source>
</evidence>
<dbReference type="AlphaFoldDB" id="A0AAV4WDZ5"/>
<dbReference type="EMBL" id="BPLR01016015">
    <property type="protein sequence ID" value="GIY80488.1"/>
    <property type="molecule type" value="Genomic_DNA"/>
</dbReference>
<keyword evidence="2" id="KW-1185">Reference proteome</keyword>
<organism evidence="1 2">
    <name type="scientific">Caerostris extrusa</name>
    <name type="common">Bark spider</name>
    <name type="synonym">Caerostris bankana</name>
    <dbReference type="NCBI Taxonomy" id="172846"/>
    <lineage>
        <taxon>Eukaryota</taxon>
        <taxon>Metazoa</taxon>
        <taxon>Ecdysozoa</taxon>
        <taxon>Arthropoda</taxon>
        <taxon>Chelicerata</taxon>
        <taxon>Arachnida</taxon>
        <taxon>Araneae</taxon>
        <taxon>Araneomorphae</taxon>
        <taxon>Entelegynae</taxon>
        <taxon>Araneoidea</taxon>
        <taxon>Araneidae</taxon>
        <taxon>Caerostris</taxon>
    </lineage>
</organism>
<name>A0AAV4WDZ5_CAEEX</name>
<accession>A0AAV4WDZ5</accession>